<evidence type="ECO:0000256" key="1">
    <source>
        <dbReference type="SAM" id="MobiDB-lite"/>
    </source>
</evidence>
<gene>
    <name evidence="2" type="ORF">GJ743_13140</name>
</gene>
<sequence length="384" mass="41642">MPRVGGARQTDRMPTGSSQLSRAVRLHSHGFRTPADDAVSVVERLGAIQAQDLGAAKWVIGSRMTRPTPDAVDAALAERRVVRSWPMRGTLHILPARMLRPTLRLTGPRVLANARLRHERLELGETEYRRARDAVERELAGGGTATRDELSGLWRAAGIDANGPRTYHLIWWLALDGVLCGGPVDGRLQHFALLDEWAPVGAGEPDSAEQTLAELFTAYVRGHGPVTLADFAWWSGLTMRDTRTALDGAGDRVERFVDRPADDGPERYVAAGATDAAASRPSGALALAGFDEYYLGYADRSPVCDPAFGDLVIPGGNGVFQPTLVLDGRVVGTWKRSGTAAKPRIELRWFESKHAAAASRFERPVRAWAGFQGIELQGIDSTAP</sequence>
<feature type="region of interest" description="Disordered" evidence="1">
    <location>
        <begin position="1"/>
        <end position="20"/>
    </location>
</feature>
<dbReference type="AlphaFoldDB" id="A0A6I3M7K9"/>
<name>A0A6I3M7K9_9MICO</name>
<evidence type="ECO:0000313" key="3">
    <source>
        <dbReference type="Proteomes" id="UP000433071"/>
    </source>
</evidence>
<dbReference type="Proteomes" id="UP000433071">
    <property type="component" value="Unassembled WGS sequence"/>
</dbReference>
<comment type="caution">
    <text evidence="2">The sequence shown here is derived from an EMBL/GenBank/DDBJ whole genome shotgun (WGS) entry which is preliminary data.</text>
</comment>
<keyword evidence="2" id="KW-0238">DNA-binding</keyword>
<dbReference type="EMBL" id="WMLB01000026">
    <property type="protein sequence ID" value="MTH69314.1"/>
    <property type="molecule type" value="Genomic_DNA"/>
</dbReference>
<keyword evidence="3" id="KW-1185">Reference proteome</keyword>
<reference evidence="2 3" key="1">
    <citation type="submission" date="2019-11" db="EMBL/GenBank/DDBJ databases">
        <title>Agromyces kandeliae sp. nov., isolated from mangrove soil.</title>
        <authorList>
            <person name="Wang R."/>
        </authorList>
    </citation>
    <scope>NUCLEOTIDE SEQUENCE [LARGE SCALE GENOMIC DNA]</scope>
    <source>
        <strain evidence="2 3">JCM 11433</strain>
    </source>
</reference>
<dbReference type="GO" id="GO:0003677">
    <property type="term" value="F:DNA binding"/>
    <property type="evidence" value="ECO:0007669"/>
    <property type="project" value="UniProtKB-KW"/>
</dbReference>
<dbReference type="PANTHER" id="PTHR38479:SF2">
    <property type="entry name" value="WINGED HELIX DNA-BINDING DOMAIN-CONTAINING PROTEIN"/>
    <property type="match status" value="1"/>
</dbReference>
<proteinExistence type="predicted"/>
<dbReference type="PANTHER" id="PTHR38479">
    <property type="entry name" value="LMO0824 PROTEIN"/>
    <property type="match status" value="1"/>
</dbReference>
<accession>A0A6I3M7K9</accession>
<dbReference type="InterPro" id="IPR009351">
    <property type="entry name" value="AlkZ-like"/>
</dbReference>
<organism evidence="2 3">
    <name type="scientific">Agromyces bracchium</name>
    <dbReference type="NCBI Taxonomy" id="88376"/>
    <lineage>
        <taxon>Bacteria</taxon>
        <taxon>Bacillati</taxon>
        <taxon>Actinomycetota</taxon>
        <taxon>Actinomycetes</taxon>
        <taxon>Micrococcales</taxon>
        <taxon>Microbacteriaceae</taxon>
        <taxon>Agromyces</taxon>
    </lineage>
</organism>
<dbReference type="OrthoDB" id="9148135at2"/>
<evidence type="ECO:0000313" key="2">
    <source>
        <dbReference type="EMBL" id="MTH69314.1"/>
    </source>
</evidence>
<protein>
    <submittedName>
        <fullName evidence="2">Winged helix DNA-binding domain-containing protein</fullName>
    </submittedName>
</protein>
<dbReference type="Pfam" id="PF06224">
    <property type="entry name" value="AlkZ-like"/>
    <property type="match status" value="1"/>
</dbReference>